<evidence type="ECO:0000313" key="3">
    <source>
        <dbReference type="Proteomes" id="UP001605036"/>
    </source>
</evidence>
<feature type="repeat" description="TPR" evidence="1">
    <location>
        <begin position="246"/>
        <end position="279"/>
    </location>
</feature>
<dbReference type="EMBL" id="JBHFFA010000003">
    <property type="protein sequence ID" value="KAL2635601.1"/>
    <property type="molecule type" value="Genomic_DNA"/>
</dbReference>
<dbReference type="Proteomes" id="UP001605036">
    <property type="component" value="Unassembled WGS sequence"/>
</dbReference>
<gene>
    <name evidence="2" type="ORF">R1flu_007080</name>
</gene>
<keyword evidence="1" id="KW-0802">TPR repeat</keyword>
<dbReference type="SUPFAM" id="SSF48452">
    <property type="entry name" value="TPR-like"/>
    <property type="match status" value="1"/>
</dbReference>
<keyword evidence="3" id="KW-1185">Reference proteome</keyword>
<reference evidence="2 3" key="1">
    <citation type="submission" date="2024-09" db="EMBL/GenBank/DDBJ databases">
        <title>Chromosome-scale assembly of Riccia fluitans.</title>
        <authorList>
            <person name="Paukszto L."/>
            <person name="Sawicki J."/>
            <person name="Karawczyk K."/>
            <person name="Piernik-Szablinska J."/>
            <person name="Szczecinska M."/>
            <person name="Mazdziarz M."/>
        </authorList>
    </citation>
    <scope>NUCLEOTIDE SEQUENCE [LARGE SCALE GENOMIC DNA]</scope>
    <source>
        <strain evidence="2">Rf_01</strain>
        <tissue evidence="2">Aerial parts of the thallus</tissue>
    </source>
</reference>
<dbReference type="Gene3D" id="1.25.40.10">
    <property type="entry name" value="Tetratricopeptide repeat domain"/>
    <property type="match status" value="1"/>
</dbReference>
<dbReference type="InterPro" id="IPR019734">
    <property type="entry name" value="TPR_rpt"/>
</dbReference>
<dbReference type="Pfam" id="PF13181">
    <property type="entry name" value="TPR_8"/>
    <property type="match status" value="1"/>
</dbReference>
<name>A0ABD1YYF0_9MARC</name>
<dbReference type="Gene3D" id="3.40.30.10">
    <property type="entry name" value="Glutaredoxin"/>
    <property type="match status" value="1"/>
</dbReference>
<dbReference type="Pfam" id="PF00515">
    <property type="entry name" value="TPR_1"/>
    <property type="match status" value="1"/>
</dbReference>
<evidence type="ECO:0000256" key="1">
    <source>
        <dbReference type="PROSITE-ProRule" id="PRU00339"/>
    </source>
</evidence>
<dbReference type="InterPro" id="IPR011990">
    <property type="entry name" value="TPR-like_helical_dom_sf"/>
</dbReference>
<protein>
    <submittedName>
        <fullName evidence="2">Uncharacterized protein</fullName>
    </submittedName>
</protein>
<dbReference type="SUPFAM" id="SSF52833">
    <property type="entry name" value="Thioredoxin-like"/>
    <property type="match status" value="1"/>
</dbReference>
<dbReference type="PANTHER" id="PTHR47682:SF1">
    <property type="entry name" value="TETRATRICOPEPTIDE REPEAT (TPR)-CONTAINING PROTEIN"/>
    <property type="match status" value="1"/>
</dbReference>
<dbReference type="CDD" id="cd02980">
    <property type="entry name" value="TRX_Fd_family"/>
    <property type="match status" value="1"/>
</dbReference>
<dbReference type="InterPro" id="IPR036249">
    <property type="entry name" value="Thioredoxin-like_sf"/>
</dbReference>
<evidence type="ECO:0000313" key="2">
    <source>
        <dbReference type="EMBL" id="KAL2635601.1"/>
    </source>
</evidence>
<dbReference type="AlphaFoldDB" id="A0ABD1YYF0"/>
<feature type="repeat" description="TPR" evidence="1">
    <location>
        <begin position="176"/>
        <end position="209"/>
    </location>
</feature>
<accession>A0ABD1YYF0</accession>
<comment type="caution">
    <text evidence="2">The sequence shown here is derived from an EMBL/GenBank/DDBJ whole genome shotgun (WGS) entry which is preliminary data.</text>
</comment>
<sequence length="303" mass="33344">MGFLTIEGAYAGGCQRLCGGFEFGTAVSISSRQVLRYSPPRVLHRFTSRCCLSSSRFLGHHKVRETLFRDDSHEGKRSGVFAKCVDDGENQHEIRVCTNRSCRQLGSLQTLDVLRSLAPANVAVESCGCLGNCGAGPNLVILPAELVVRHCSTAVHAARLLELQCGAADPDTNLKALYFKERGNKSFQQGDHEQAELYYSEAIELNPSGGLHFLYSNRSAVRLARGDVEGALDDAEQAIRILPKWPVAYLRKADVYLQMGDLDNAQLSCSSALRLDPSLRRSKSFQAKVKKITERLELVRVSA</sequence>
<dbReference type="SMART" id="SM00028">
    <property type="entry name" value="TPR"/>
    <property type="match status" value="3"/>
</dbReference>
<dbReference type="PROSITE" id="PS50005">
    <property type="entry name" value="TPR"/>
    <property type="match status" value="2"/>
</dbReference>
<dbReference type="PANTHER" id="PTHR47682">
    <property type="entry name" value="TETRATRICOPEPTIDE REPEAT (TPR)-CONTAINING PROTEIN"/>
    <property type="match status" value="1"/>
</dbReference>
<proteinExistence type="predicted"/>
<organism evidence="2 3">
    <name type="scientific">Riccia fluitans</name>
    <dbReference type="NCBI Taxonomy" id="41844"/>
    <lineage>
        <taxon>Eukaryota</taxon>
        <taxon>Viridiplantae</taxon>
        <taxon>Streptophyta</taxon>
        <taxon>Embryophyta</taxon>
        <taxon>Marchantiophyta</taxon>
        <taxon>Marchantiopsida</taxon>
        <taxon>Marchantiidae</taxon>
        <taxon>Marchantiales</taxon>
        <taxon>Ricciaceae</taxon>
        <taxon>Riccia</taxon>
    </lineage>
</organism>